<dbReference type="HOGENOM" id="CLU_573720_0_0_1"/>
<evidence type="ECO:0000313" key="2">
    <source>
        <dbReference type="EMBL" id="KDQ59853.1"/>
    </source>
</evidence>
<organism evidence="2 3">
    <name type="scientific">Jaapia argillacea MUCL 33604</name>
    <dbReference type="NCBI Taxonomy" id="933084"/>
    <lineage>
        <taxon>Eukaryota</taxon>
        <taxon>Fungi</taxon>
        <taxon>Dikarya</taxon>
        <taxon>Basidiomycota</taxon>
        <taxon>Agaricomycotina</taxon>
        <taxon>Agaricomycetes</taxon>
        <taxon>Agaricomycetidae</taxon>
        <taxon>Jaapiales</taxon>
        <taxon>Jaapiaceae</taxon>
        <taxon>Jaapia</taxon>
    </lineage>
</organism>
<dbReference type="AlphaFoldDB" id="A0A067PYF9"/>
<protein>
    <submittedName>
        <fullName evidence="2">Uncharacterized protein</fullName>
    </submittedName>
</protein>
<dbReference type="OrthoDB" id="8954335at2759"/>
<gene>
    <name evidence="2" type="ORF">JAAARDRAFT_192309</name>
</gene>
<dbReference type="InParanoid" id="A0A067PYF9"/>
<feature type="compositionally biased region" description="Polar residues" evidence="1">
    <location>
        <begin position="11"/>
        <end position="20"/>
    </location>
</feature>
<sequence>MLAGSDVAPVSSCTGKSSGTSAPYTISLPGFAELNIYDTIGLDGVDGGGLASRNLASICNLVHALDHTLCLLVYVIRGPRIKESSLNNYRAIHKSLRQEGVPIVAVITGMEHHDDSAQSWWDKNAEFFRSRGVAFSDRVCITGTLGKVVNGAGIFESEYRRSMSELKQLVMRSIVEIRPILSRNVCYSGKPTLAAIEKFLGTVQPSQTPLSPQAPRQVQFEVSLEHQWSRFRDWSAELDKREARLVEMYWLKEPFFPGHEYVLLRYDLNLSSIWLRLERDSSSWMTILGHHQQETQTKRSRCKDKVTVRDSFSALAKPKDRVVASLFVAHGVQSSFVTFLHLALLLRCLNHKAQNYDIVTFNCWWYAGCIWESVAYWLRQAGSETFFRIGTKNSEEKRVAGYIHPSRGQSLRSLDWEATIFPRNLLDAHLLIADRAIPNKKRTPKSTDVDRSSQDIRDYASGQLLHDVVETTEHYL</sequence>
<evidence type="ECO:0000313" key="3">
    <source>
        <dbReference type="Proteomes" id="UP000027265"/>
    </source>
</evidence>
<feature type="region of interest" description="Disordered" evidence="1">
    <location>
        <begin position="1"/>
        <end position="20"/>
    </location>
</feature>
<keyword evidence="3" id="KW-1185">Reference proteome</keyword>
<accession>A0A067PYF9</accession>
<dbReference type="EMBL" id="KL197715">
    <property type="protein sequence ID" value="KDQ59853.1"/>
    <property type="molecule type" value="Genomic_DNA"/>
</dbReference>
<evidence type="ECO:0000256" key="1">
    <source>
        <dbReference type="SAM" id="MobiDB-lite"/>
    </source>
</evidence>
<name>A0A067PYF9_9AGAM</name>
<dbReference type="Proteomes" id="UP000027265">
    <property type="component" value="Unassembled WGS sequence"/>
</dbReference>
<proteinExistence type="predicted"/>
<reference evidence="3" key="1">
    <citation type="journal article" date="2014" name="Proc. Natl. Acad. Sci. U.S.A.">
        <title>Extensive sampling of basidiomycete genomes demonstrates inadequacy of the white-rot/brown-rot paradigm for wood decay fungi.</title>
        <authorList>
            <person name="Riley R."/>
            <person name="Salamov A.A."/>
            <person name="Brown D.W."/>
            <person name="Nagy L.G."/>
            <person name="Floudas D."/>
            <person name="Held B.W."/>
            <person name="Levasseur A."/>
            <person name="Lombard V."/>
            <person name="Morin E."/>
            <person name="Otillar R."/>
            <person name="Lindquist E.A."/>
            <person name="Sun H."/>
            <person name="LaButti K.M."/>
            <person name="Schmutz J."/>
            <person name="Jabbour D."/>
            <person name="Luo H."/>
            <person name="Baker S.E."/>
            <person name="Pisabarro A.G."/>
            <person name="Walton J.D."/>
            <person name="Blanchette R.A."/>
            <person name="Henrissat B."/>
            <person name="Martin F."/>
            <person name="Cullen D."/>
            <person name="Hibbett D.S."/>
            <person name="Grigoriev I.V."/>
        </authorList>
    </citation>
    <scope>NUCLEOTIDE SEQUENCE [LARGE SCALE GENOMIC DNA]</scope>
    <source>
        <strain evidence="3">MUCL 33604</strain>
    </source>
</reference>